<dbReference type="EMBL" id="AMCI01005790">
    <property type="protein sequence ID" value="EJW95467.1"/>
    <property type="molecule type" value="Genomic_DNA"/>
</dbReference>
<name>J9G0Y1_9ZZZZ</name>
<protein>
    <submittedName>
        <fullName evidence="1">Uncharacterized protein</fullName>
    </submittedName>
</protein>
<gene>
    <name evidence="1" type="ORF">EVA_16426</name>
</gene>
<reference evidence="1" key="1">
    <citation type="journal article" date="2012" name="PLoS ONE">
        <title>Gene sets for utilization of primary and secondary nutrition supplies in the distal gut of endangered iberian lynx.</title>
        <authorList>
            <person name="Alcaide M."/>
            <person name="Messina E."/>
            <person name="Richter M."/>
            <person name="Bargiela R."/>
            <person name="Peplies J."/>
            <person name="Huws S.A."/>
            <person name="Newbold C.J."/>
            <person name="Golyshin P.N."/>
            <person name="Simon M.A."/>
            <person name="Lopez G."/>
            <person name="Yakimov M.M."/>
            <person name="Ferrer M."/>
        </authorList>
    </citation>
    <scope>NUCLEOTIDE SEQUENCE</scope>
</reference>
<proteinExistence type="predicted"/>
<organism evidence="1">
    <name type="scientific">gut metagenome</name>
    <dbReference type="NCBI Taxonomy" id="749906"/>
    <lineage>
        <taxon>unclassified sequences</taxon>
        <taxon>metagenomes</taxon>
        <taxon>organismal metagenomes</taxon>
    </lineage>
</organism>
<comment type="caution">
    <text evidence="1">The sequence shown here is derived from an EMBL/GenBank/DDBJ whole genome shotgun (WGS) entry which is preliminary data.</text>
</comment>
<accession>J9G0Y1</accession>
<evidence type="ECO:0000313" key="1">
    <source>
        <dbReference type="EMBL" id="EJW95467.1"/>
    </source>
</evidence>
<dbReference type="AlphaFoldDB" id="J9G0Y1"/>
<sequence length="57" mass="6320">MNLLNEGKLEVQTGSGYGAGIAKGGNHGVFLFTNAVKTVQSQYQHQCHSQYNENRFF</sequence>